<dbReference type="PANTHER" id="PTHR43280">
    <property type="entry name" value="ARAC-FAMILY TRANSCRIPTIONAL REGULATOR"/>
    <property type="match status" value="1"/>
</dbReference>
<evidence type="ECO:0000259" key="4">
    <source>
        <dbReference type="PROSITE" id="PS01124"/>
    </source>
</evidence>
<dbReference type="GO" id="GO:0003700">
    <property type="term" value="F:DNA-binding transcription factor activity"/>
    <property type="evidence" value="ECO:0007669"/>
    <property type="project" value="InterPro"/>
</dbReference>
<organism evidence="5 6">
    <name type="scientific">Marinobacter confluentis</name>
    <dbReference type="NCBI Taxonomy" id="1697557"/>
    <lineage>
        <taxon>Bacteria</taxon>
        <taxon>Pseudomonadati</taxon>
        <taxon>Pseudomonadota</taxon>
        <taxon>Gammaproteobacteria</taxon>
        <taxon>Pseudomonadales</taxon>
        <taxon>Marinobacteraceae</taxon>
        <taxon>Marinobacter</taxon>
    </lineage>
</organism>
<name>A0A4Z1C3Q1_9GAMM</name>
<sequence length="310" mass="34968">MKPKKETLKLTTKTIIQCFHTAHQSLSDSWHYYEEYELRYCPDFKGEVHIGDYCGPVPSSSIFLIAPNLARSWVRTTENPPGVKSHHDGLSCAAFFPGSAISNAQRLFPELNNLTSMMDDARFGLRFDLGPETTEIGTAISQLKEENGCKRLCSFLTILDRLRHVSYQTLSSTTDTGESQSQRCEALDRALDYINRNFDQAIDLETVAGVACMSPSHFCRLFKATFNTGLIDYVNSLRTQRMCVLLARTNRSVSAIAMETGFTNLSNCNRAFKARMKMSPSKYRDKCWAKQDDQIPDLRDALGMARVQPV</sequence>
<evidence type="ECO:0000313" key="5">
    <source>
        <dbReference type="EMBL" id="TGN41858.1"/>
    </source>
</evidence>
<keyword evidence="1" id="KW-0805">Transcription regulation</keyword>
<keyword evidence="2" id="KW-0238">DNA-binding</keyword>
<comment type="caution">
    <text evidence="5">The sequence shown here is derived from an EMBL/GenBank/DDBJ whole genome shotgun (WGS) entry which is preliminary data.</text>
</comment>
<accession>A0A4Z1C3Q1</accession>
<dbReference type="InterPro" id="IPR009057">
    <property type="entry name" value="Homeodomain-like_sf"/>
</dbReference>
<evidence type="ECO:0000313" key="6">
    <source>
        <dbReference type="Proteomes" id="UP000298325"/>
    </source>
</evidence>
<dbReference type="PROSITE" id="PS01124">
    <property type="entry name" value="HTH_ARAC_FAMILY_2"/>
    <property type="match status" value="1"/>
</dbReference>
<protein>
    <submittedName>
        <fullName evidence="5">AraC family transcriptional regulator</fullName>
    </submittedName>
</protein>
<feature type="domain" description="HTH araC/xylS-type" evidence="4">
    <location>
        <begin position="188"/>
        <end position="286"/>
    </location>
</feature>
<gene>
    <name evidence="5" type="ORF">E5Q11_04885</name>
</gene>
<dbReference type="OrthoDB" id="5622169at2"/>
<dbReference type="SUPFAM" id="SSF46689">
    <property type="entry name" value="Homeodomain-like"/>
    <property type="match status" value="2"/>
</dbReference>
<keyword evidence="6" id="KW-1185">Reference proteome</keyword>
<evidence type="ECO:0000256" key="1">
    <source>
        <dbReference type="ARBA" id="ARBA00023015"/>
    </source>
</evidence>
<dbReference type="Pfam" id="PF12833">
    <property type="entry name" value="HTH_18"/>
    <property type="match status" value="1"/>
</dbReference>
<evidence type="ECO:0000256" key="2">
    <source>
        <dbReference type="ARBA" id="ARBA00023125"/>
    </source>
</evidence>
<dbReference type="Gene3D" id="1.10.10.60">
    <property type="entry name" value="Homeodomain-like"/>
    <property type="match status" value="2"/>
</dbReference>
<keyword evidence="3" id="KW-0804">Transcription</keyword>
<dbReference type="SMART" id="SM00342">
    <property type="entry name" value="HTH_ARAC"/>
    <property type="match status" value="1"/>
</dbReference>
<dbReference type="PANTHER" id="PTHR43280:SF27">
    <property type="entry name" value="TRANSCRIPTIONAL REGULATOR MTLR"/>
    <property type="match status" value="1"/>
</dbReference>
<reference evidence="5 6" key="1">
    <citation type="submission" date="2019-04" db="EMBL/GenBank/DDBJ databases">
        <authorList>
            <person name="Park S."/>
            <person name="Yoon J.-H."/>
        </authorList>
    </citation>
    <scope>NUCLEOTIDE SEQUENCE [LARGE SCALE GENOMIC DNA]</scope>
    <source>
        <strain evidence="5 6">HJM-18</strain>
    </source>
</reference>
<proteinExistence type="predicted"/>
<dbReference type="EMBL" id="SRPF01000001">
    <property type="protein sequence ID" value="TGN41858.1"/>
    <property type="molecule type" value="Genomic_DNA"/>
</dbReference>
<dbReference type="RefSeq" id="WP_135802243.1">
    <property type="nucleotide sequence ID" value="NZ_SRPF01000001.1"/>
</dbReference>
<dbReference type="AlphaFoldDB" id="A0A4Z1C3Q1"/>
<dbReference type="InterPro" id="IPR018060">
    <property type="entry name" value="HTH_AraC"/>
</dbReference>
<dbReference type="Proteomes" id="UP000298325">
    <property type="component" value="Unassembled WGS sequence"/>
</dbReference>
<dbReference type="GO" id="GO:0043565">
    <property type="term" value="F:sequence-specific DNA binding"/>
    <property type="evidence" value="ECO:0007669"/>
    <property type="project" value="InterPro"/>
</dbReference>
<evidence type="ECO:0000256" key="3">
    <source>
        <dbReference type="ARBA" id="ARBA00023163"/>
    </source>
</evidence>